<evidence type="ECO:0000256" key="4">
    <source>
        <dbReference type="ARBA" id="ARBA00022833"/>
    </source>
</evidence>
<keyword evidence="5" id="KW-0269">Exonuclease</keyword>
<keyword evidence="9" id="KW-1185">Reference proteome</keyword>
<keyword evidence="2" id="KW-0479">Metal-binding</keyword>
<dbReference type="SMART" id="SM00849">
    <property type="entry name" value="Lactamase_B"/>
    <property type="match status" value="1"/>
</dbReference>
<protein>
    <submittedName>
        <fullName evidence="8">MBL fold metallo-hydrolase</fullName>
    </submittedName>
</protein>
<dbReference type="PANTHER" id="PTHR43694:SF1">
    <property type="entry name" value="RIBONUCLEASE J"/>
    <property type="match status" value="1"/>
</dbReference>
<dbReference type="InterPro" id="IPR011108">
    <property type="entry name" value="RMMBL"/>
</dbReference>
<accession>A0ABT5JKY4</accession>
<evidence type="ECO:0000256" key="5">
    <source>
        <dbReference type="ARBA" id="ARBA00022839"/>
    </source>
</evidence>
<evidence type="ECO:0000256" key="1">
    <source>
        <dbReference type="ARBA" id="ARBA00022722"/>
    </source>
</evidence>
<evidence type="ECO:0000256" key="2">
    <source>
        <dbReference type="ARBA" id="ARBA00022723"/>
    </source>
</evidence>
<dbReference type="InterPro" id="IPR055132">
    <property type="entry name" value="RNase_J_b_CASP"/>
</dbReference>
<dbReference type="Proteomes" id="UP001216558">
    <property type="component" value="Unassembled WGS sequence"/>
</dbReference>
<organism evidence="8 9">
    <name type="scientific">Erythrobacter fulvus</name>
    <dbReference type="NCBI Taxonomy" id="2987523"/>
    <lineage>
        <taxon>Bacteria</taxon>
        <taxon>Pseudomonadati</taxon>
        <taxon>Pseudomonadota</taxon>
        <taxon>Alphaproteobacteria</taxon>
        <taxon>Sphingomonadales</taxon>
        <taxon>Erythrobacteraceae</taxon>
        <taxon>Erythrobacter/Porphyrobacter group</taxon>
        <taxon>Erythrobacter</taxon>
    </lineage>
</organism>
<name>A0ABT5JKY4_9SPHN</name>
<dbReference type="Pfam" id="PF07521">
    <property type="entry name" value="RMMBL"/>
    <property type="match status" value="1"/>
</dbReference>
<sequence length="551" mass="59480">MKNDFTPEDELLFLALGGSGEIGMNVNLYGCQGKWLMVDLGMTFSGTEYPGVDLVFADLDFIEERVEDLLGIVLTHAHEDHIGAVPYFAGELGVPLYATPFTADLVARKLEEAGLLGKVELNIIEDDHGVIDIGPFSVTYIPLAHSIAEGNALLIDTPHGRIFHTGDWKLDEDPIIGEPTTEEELRAIGDEGVLALVCDSTNVFNPKPSGSEGAVHHALMEEVARHKGKRVVVTTFASNVARLQTLGEVARETGRQICVAGRSLDRIIEVAQDNGYLQDFPTPVDFDTAMGLPRGEVLVLATGGQGEPRAALARMADNNHPIELTAGDVVLFSSRQIPGNEIPIGRIQNQLAARGITMVTDRQAFIHVSGHPGRPELEALYEWLQPEVLVPVHGEMRHMVEQARVGKASGIPAQVVQKNGDIVRLAPGKPGKLAEVRAGRLVLDGDIIAPANGEAITMRRRIAAEGVMVVVLVRGSVPLIEAVGLPLEEDMPEFLAEAANDVLNAISRLKGKDARDPAAVHEAARLAARRAAQRWAGKRPQVRVIMPRSPD</sequence>
<dbReference type="PANTHER" id="PTHR43694">
    <property type="entry name" value="RIBONUCLEASE J"/>
    <property type="match status" value="1"/>
</dbReference>
<dbReference type="EMBL" id="JAQQXQ010000001">
    <property type="protein sequence ID" value="MDC8753392.1"/>
    <property type="molecule type" value="Genomic_DNA"/>
</dbReference>
<gene>
    <name evidence="8" type="ORF">OIK40_01905</name>
</gene>
<dbReference type="InterPro" id="IPR041636">
    <property type="entry name" value="RNase_J_C"/>
</dbReference>
<comment type="caution">
    <text evidence="8">The sequence shown here is derived from an EMBL/GenBank/DDBJ whole genome shotgun (WGS) entry which is preliminary data.</text>
</comment>
<evidence type="ECO:0000313" key="8">
    <source>
        <dbReference type="EMBL" id="MDC8753392.1"/>
    </source>
</evidence>
<dbReference type="InterPro" id="IPR042173">
    <property type="entry name" value="RNase_J_2"/>
</dbReference>
<keyword evidence="3" id="KW-0378">Hydrolase</keyword>
<keyword evidence="1" id="KW-0540">Nuclease</keyword>
<dbReference type="InterPro" id="IPR036866">
    <property type="entry name" value="RibonucZ/Hydroxyglut_hydro"/>
</dbReference>
<dbReference type="InterPro" id="IPR001279">
    <property type="entry name" value="Metallo-B-lactamas"/>
</dbReference>
<dbReference type="Pfam" id="PF22505">
    <property type="entry name" value="RNase_J_b_CASP"/>
    <property type="match status" value="1"/>
</dbReference>
<dbReference type="Gene3D" id="3.40.50.10710">
    <property type="entry name" value="Metallo-hydrolase/oxidoreductase"/>
    <property type="match status" value="1"/>
</dbReference>
<dbReference type="RefSeq" id="WP_273675715.1">
    <property type="nucleotide sequence ID" value="NZ_JAQQXQ010000001.1"/>
</dbReference>
<keyword evidence="6" id="KW-0694">RNA-binding</keyword>
<dbReference type="Pfam" id="PF17770">
    <property type="entry name" value="RNase_J_C"/>
    <property type="match status" value="1"/>
</dbReference>
<reference evidence="8 9" key="1">
    <citation type="submission" date="2022-10" db="EMBL/GenBank/DDBJ databases">
        <title>Erythrobacter sp. sf7 Genome sequencing.</title>
        <authorList>
            <person name="Park S."/>
        </authorList>
    </citation>
    <scope>NUCLEOTIDE SEQUENCE [LARGE SCALE GENOMIC DNA]</scope>
    <source>
        <strain evidence="9">sf7</strain>
    </source>
</reference>
<dbReference type="CDD" id="cd07714">
    <property type="entry name" value="RNaseJ_MBL-fold"/>
    <property type="match status" value="1"/>
</dbReference>
<evidence type="ECO:0000256" key="3">
    <source>
        <dbReference type="ARBA" id="ARBA00022801"/>
    </source>
</evidence>
<keyword evidence="4" id="KW-0862">Zinc</keyword>
<dbReference type="Gene3D" id="3.60.15.10">
    <property type="entry name" value="Ribonuclease Z/Hydroxyacylglutathione hydrolase-like"/>
    <property type="match status" value="1"/>
</dbReference>
<evidence type="ECO:0000313" key="9">
    <source>
        <dbReference type="Proteomes" id="UP001216558"/>
    </source>
</evidence>
<proteinExistence type="predicted"/>
<feature type="domain" description="Metallo-beta-lactamase" evidence="7">
    <location>
        <begin position="23"/>
        <end position="219"/>
    </location>
</feature>
<evidence type="ECO:0000259" key="7">
    <source>
        <dbReference type="SMART" id="SM00849"/>
    </source>
</evidence>
<dbReference type="SUPFAM" id="SSF56281">
    <property type="entry name" value="Metallo-hydrolase/oxidoreductase"/>
    <property type="match status" value="1"/>
</dbReference>
<dbReference type="Pfam" id="PF00753">
    <property type="entry name" value="Lactamase_B"/>
    <property type="match status" value="1"/>
</dbReference>
<evidence type="ECO:0000256" key="6">
    <source>
        <dbReference type="ARBA" id="ARBA00022884"/>
    </source>
</evidence>